<name>A0ABZ2SUR2_9ENTE</name>
<evidence type="ECO:0000313" key="1">
    <source>
        <dbReference type="EMBL" id="WYJ79347.1"/>
    </source>
</evidence>
<proteinExistence type="predicted"/>
<organism evidence="1 2">
    <name type="scientific">Candidatus Enterococcus mangumiae</name>
    <dbReference type="NCBI Taxonomy" id="2230878"/>
    <lineage>
        <taxon>Bacteria</taxon>
        <taxon>Bacillati</taxon>
        <taxon>Bacillota</taxon>
        <taxon>Bacilli</taxon>
        <taxon>Lactobacillales</taxon>
        <taxon>Enterococcaceae</taxon>
        <taxon>Enterococcus</taxon>
    </lineage>
</organism>
<reference evidence="1 2" key="1">
    <citation type="submission" date="2024-03" db="EMBL/GenBank/DDBJ databases">
        <title>The Genome Sequence of Enterococcus sp. DIV1094.</title>
        <authorList>
            <consortium name="The Broad Institute Genomics Platform"/>
            <consortium name="The Broad Institute Microbial Omics Core"/>
            <consortium name="The Broad Institute Genomic Center for Infectious Diseases"/>
            <person name="Earl A."/>
            <person name="Manson A."/>
            <person name="Gilmore M."/>
            <person name="Schwartman J."/>
            <person name="Shea T."/>
            <person name="Abouelleil A."/>
            <person name="Cao P."/>
            <person name="Chapman S."/>
            <person name="Cusick C."/>
            <person name="Young S."/>
            <person name="Neafsey D."/>
            <person name="Nusbaum C."/>
            <person name="Birren B."/>
        </authorList>
    </citation>
    <scope>NUCLEOTIDE SEQUENCE [LARGE SCALE GENOMIC DNA]</scope>
    <source>
        <strain evidence="1 2">DIV1094</strain>
    </source>
</reference>
<sequence length="301" mass="36233">METKGIQIFLYGLDDSRKLFFEDEKNNRIDLQGNPPLKEVSIDSAVIDWYNNQLHFYLVRKVLWEELTTIESWRKFEKNLPKLFRIDHKNKPHWQKYYQCMAWNIKNQLSNIFYKGITAGLKTEHFSLFYCNENNEKQYITQHIDRGCKNGIDMAICYPNVMIYFVLDGLDMHDIVGKNRKKQFESDYTCKELRYIFRHWYELKEKVIFFENKKIVKAPWVDGSYVHAWKTYRESRKEQLSKKLSSMRTQSMDDIQQTIFSIEKKKQGETSLKNILSKTKIKKERQELKKACIGRQRTLSL</sequence>
<gene>
    <name evidence="1" type="ORF">DOK79_000859</name>
</gene>
<dbReference type="EMBL" id="CP147250">
    <property type="protein sequence ID" value="WYJ79347.1"/>
    <property type="molecule type" value="Genomic_DNA"/>
</dbReference>
<dbReference type="Proteomes" id="UP000664360">
    <property type="component" value="Chromosome"/>
</dbReference>
<protein>
    <submittedName>
        <fullName evidence="1">Uncharacterized protein</fullName>
    </submittedName>
</protein>
<keyword evidence="2" id="KW-1185">Reference proteome</keyword>
<accession>A0ABZ2SUR2</accession>
<evidence type="ECO:0000313" key="2">
    <source>
        <dbReference type="Proteomes" id="UP000664360"/>
    </source>
</evidence>
<dbReference type="RefSeq" id="WP_206853895.1">
    <property type="nucleotide sequence ID" value="NZ_CP147250.1"/>
</dbReference>